<dbReference type="NCBIfam" id="TIGR00964">
    <property type="entry name" value="secE_bact"/>
    <property type="match status" value="1"/>
</dbReference>
<dbReference type="GO" id="GO:0008320">
    <property type="term" value="F:protein transmembrane transporter activity"/>
    <property type="evidence" value="ECO:0007669"/>
    <property type="project" value="InterPro"/>
</dbReference>
<keyword evidence="7" id="KW-0811">Translocation</keyword>
<dbReference type="InterPro" id="IPR005807">
    <property type="entry name" value="SecE_bac"/>
</dbReference>
<reference evidence="10" key="1">
    <citation type="journal article" date="2014" name="Front. Microbiol.">
        <title>High frequency of phylogenetically diverse reductive dehalogenase-homologous genes in deep subseafloor sedimentary metagenomes.</title>
        <authorList>
            <person name="Kawai M."/>
            <person name="Futagami T."/>
            <person name="Toyoda A."/>
            <person name="Takaki Y."/>
            <person name="Nishi S."/>
            <person name="Hori S."/>
            <person name="Arai W."/>
            <person name="Tsubouchi T."/>
            <person name="Morono Y."/>
            <person name="Uchiyama I."/>
            <person name="Ito T."/>
            <person name="Fujiyama A."/>
            <person name="Inagaki F."/>
            <person name="Takami H."/>
        </authorList>
    </citation>
    <scope>NUCLEOTIDE SEQUENCE</scope>
    <source>
        <strain evidence="10">Expedition CK06-06</strain>
    </source>
</reference>
<keyword evidence="2" id="KW-0813">Transport</keyword>
<dbReference type="AlphaFoldDB" id="X1NJP7"/>
<keyword evidence="4 9" id="KW-0812">Transmembrane</keyword>
<feature type="transmembrane region" description="Helical" evidence="9">
    <location>
        <begin position="49"/>
        <end position="72"/>
    </location>
</feature>
<dbReference type="GO" id="GO:0005886">
    <property type="term" value="C:plasma membrane"/>
    <property type="evidence" value="ECO:0007669"/>
    <property type="project" value="TreeGrafter"/>
</dbReference>
<name>X1NJP7_9ZZZZ</name>
<keyword evidence="8 9" id="KW-0472">Membrane</keyword>
<keyword evidence="3" id="KW-1003">Cell membrane</keyword>
<comment type="subcellular location">
    <subcellularLocation>
        <location evidence="1">Membrane</location>
    </subcellularLocation>
</comment>
<dbReference type="EMBL" id="BARV01024102">
    <property type="protein sequence ID" value="GAI44257.1"/>
    <property type="molecule type" value="Genomic_DNA"/>
</dbReference>
<evidence type="ECO:0008006" key="11">
    <source>
        <dbReference type="Google" id="ProtNLM"/>
    </source>
</evidence>
<gene>
    <name evidence="10" type="ORF">S06H3_39401</name>
</gene>
<keyword evidence="6 9" id="KW-1133">Transmembrane helix</keyword>
<proteinExistence type="predicted"/>
<evidence type="ECO:0000256" key="8">
    <source>
        <dbReference type="ARBA" id="ARBA00023136"/>
    </source>
</evidence>
<dbReference type="GO" id="GO:0006886">
    <property type="term" value="P:intracellular protein transport"/>
    <property type="evidence" value="ECO:0007669"/>
    <property type="project" value="InterPro"/>
</dbReference>
<evidence type="ECO:0000256" key="1">
    <source>
        <dbReference type="ARBA" id="ARBA00004370"/>
    </source>
</evidence>
<dbReference type="PANTHER" id="PTHR33910">
    <property type="entry name" value="PROTEIN TRANSLOCASE SUBUNIT SECE"/>
    <property type="match status" value="1"/>
</dbReference>
<evidence type="ECO:0000256" key="7">
    <source>
        <dbReference type="ARBA" id="ARBA00023010"/>
    </source>
</evidence>
<comment type="caution">
    <text evidence="10">The sequence shown here is derived from an EMBL/GenBank/DDBJ whole genome shotgun (WGS) entry which is preliminary data.</text>
</comment>
<evidence type="ECO:0000256" key="4">
    <source>
        <dbReference type="ARBA" id="ARBA00022692"/>
    </source>
</evidence>
<feature type="transmembrane region" description="Helical" evidence="9">
    <location>
        <begin position="99"/>
        <end position="119"/>
    </location>
</feature>
<evidence type="ECO:0000256" key="2">
    <source>
        <dbReference type="ARBA" id="ARBA00022448"/>
    </source>
</evidence>
<dbReference type="GO" id="GO:0043952">
    <property type="term" value="P:protein transport by the Sec complex"/>
    <property type="evidence" value="ECO:0007669"/>
    <property type="project" value="TreeGrafter"/>
</dbReference>
<dbReference type="GO" id="GO:0006605">
    <property type="term" value="P:protein targeting"/>
    <property type="evidence" value="ECO:0007669"/>
    <property type="project" value="InterPro"/>
</dbReference>
<dbReference type="InterPro" id="IPR001901">
    <property type="entry name" value="Translocase_SecE/Sec61-g"/>
</dbReference>
<evidence type="ECO:0000256" key="5">
    <source>
        <dbReference type="ARBA" id="ARBA00022927"/>
    </source>
</evidence>
<protein>
    <recommendedName>
        <fullName evidence="11">Preprotein translocase subunit SecE</fullName>
    </recommendedName>
</protein>
<dbReference type="PROSITE" id="PS51257">
    <property type="entry name" value="PROKAR_LIPOPROTEIN"/>
    <property type="match status" value="1"/>
</dbReference>
<feature type="transmembrane region" description="Helical" evidence="9">
    <location>
        <begin position="12"/>
        <end position="34"/>
    </location>
</feature>
<dbReference type="PANTHER" id="PTHR33910:SF1">
    <property type="entry name" value="PROTEIN TRANSLOCASE SUBUNIT SECE"/>
    <property type="match status" value="1"/>
</dbReference>
<evidence type="ECO:0000256" key="9">
    <source>
        <dbReference type="SAM" id="Phobius"/>
    </source>
</evidence>
<evidence type="ECO:0000256" key="6">
    <source>
        <dbReference type="ARBA" id="ARBA00022989"/>
    </source>
</evidence>
<accession>X1NJP7</accession>
<evidence type="ECO:0000313" key="10">
    <source>
        <dbReference type="EMBL" id="GAI44257.1"/>
    </source>
</evidence>
<keyword evidence="5" id="KW-0653">Protein transport</keyword>
<organism evidence="10">
    <name type="scientific">marine sediment metagenome</name>
    <dbReference type="NCBI Taxonomy" id="412755"/>
    <lineage>
        <taxon>unclassified sequences</taxon>
        <taxon>metagenomes</taxon>
        <taxon>ecological metagenomes</taxon>
    </lineage>
</organism>
<sequence length="134" mass="14435">MVFKIYKRGQGKYTRLCSAAGVAVIVALGCMQLYKKLQATSLGLSPKAALWVATMVPVALFAVLAAVIFWLVNKPSVADFMIAAEGEMKKVSWSSRKEIAISTSVVIALVIAMAAFLGLTDIIFELFFSEIVGI</sequence>
<dbReference type="Pfam" id="PF00584">
    <property type="entry name" value="SecE"/>
    <property type="match status" value="1"/>
</dbReference>
<dbReference type="Gene3D" id="1.20.5.1030">
    <property type="entry name" value="Preprotein translocase secy subunit"/>
    <property type="match status" value="1"/>
</dbReference>
<dbReference type="InterPro" id="IPR038379">
    <property type="entry name" value="SecE_sf"/>
</dbReference>
<dbReference type="GO" id="GO:0009306">
    <property type="term" value="P:protein secretion"/>
    <property type="evidence" value="ECO:0007669"/>
    <property type="project" value="InterPro"/>
</dbReference>
<evidence type="ECO:0000256" key="3">
    <source>
        <dbReference type="ARBA" id="ARBA00022475"/>
    </source>
</evidence>